<keyword evidence="7 8" id="KW-0539">Nucleus</keyword>
<evidence type="ECO:0000256" key="6">
    <source>
        <dbReference type="ARBA" id="ARBA00023125"/>
    </source>
</evidence>
<comment type="subcellular location">
    <subcellularLocation>
        <location evidence="2">Chromosome</location>
    </subcellularLocation>
    <subcellularLocation>
        <location evidence="1">Nucleus</location>
    </subcellularLocation>
</comment>
<dbReference type="SUPFAM" id="SSF47095">
    <property type="entry name" value="HMG-box"/>
    <property type="match status" value="2"/>
</dbReference>
<dbReference type="EMBL" id="SRMA01027125">
    <property type="protein sequence ID" value="TRY59411.1"/>
    <property type="molecule type" value="Genomic_DNA"/>
</dbReference>
<evidence type="ECO:0000256" key="9">
    <source>
        <dbReference type="SAM" id="MobiDB-lite"/>
    </source>
</evidence>
<dbReference type="Gene3D" id="1.10.30.10">
    <property type="entry name" value="High mobility group box domain"/>
    <property type="match status" value="2"/>
</dbReference>
<feature type="compositionally biased region" description="Acidic residues" evidence="9">
    <location>
        <begin position="267"/>
        <end position="290"/>
    </location>
</feature>
<dbReference type="PROSITE" id="PS50118">
    <property type="entry name" value="HMG_BOX_2"/>
    <property type="match status" value="2"/>
</dbReference>
<evidence type="ECO:0000256" key="4">
    <source>
        <dbReference type="ARBA" id="ARBA00022454"/>
    </source>
</evidence>
<dbReference type="InterPro" id="IPR017967">
    <property type="entry name" value="HMG_boxA_CS"/>
</dbReference>
<comment type="similarity">
    <text evidence="3">Belongs to the HMGB family.</text>
</comment>
<feature type="region of interest" description="Disordered" evidence="9">
    <location>
        <begin position="159"/>
        <end position="190"/>
    </location>
</feature>
<feature type="domain" description="HMG box" evidence="10">
    <location>
        <begin position="182"/>
        <end position="250"/>
    </location>
</feature>
<dbReference type="Pfam" id="PF09011">
    <property type="entry name" value="HMG_box_2"/>
    <property type="match status" value="1"/>
</dbReference>
<keyword evidence="6 8" id="KW-0238">DNA-binding</keyword>
<comment type="caution">
    <text evidence="11">The sequence shown here is derived from an EMBL/GenBank/DDBJ whole genome shotgun (WGS) entry which is preliminary data.</text>
</comment>
<dbReference type="PROSITE" id="PS00353">
    <property type="entry name" value="HMG_BOX_1"/>
    <property type="match status" value="1"/>
</dbReference>
<keyword evidence="12" id="KW-1185">Reference proteome</keyword>
<dbReference type="SMART" id="SM00398">
    <property type="entry name" value="HMG"/>
    <property type="match status" value="2"/>
</dbReference>
<feature type="DNA-binding region" description="HMG box" evidence="8">
    <location>
        <begin position="97"/>
        <end position="167"/>
    </location>
</feature>
<sequence length="290" mass="33193">MGRCLKLLANHCKHKMNMYESLSKSAVKEVVLNGFHTDQSGSSRSELARGRGCVLFIERKREAVSVTEYRRQDKHSQKVGLYFSSFVAMAKGDPGKPKGKMSAYAYFVKTCREEHNKKNPGVTVNFSEFSKKCSERWKTMAPIEKTKFEDMAKQDKARYDQEMMHYNPGKKSRKQKKDPNAPRRPPSGFFLFCSEQRPRIKAQNPSLGIGEVAKKLGAMWNNLSESEKQPFLSKANQLKDKYQKDLALYKRKGSGAATSAKSKPRDEDDDDEDEEEEEDEDDDDDDEDDD</sequence>
<feature type="DNA-binding region" description="HMG box" evidence="8">
    <location>
        <begin position="182"/>
        <end position="250"/>
    </location>
</feature>
<evidence type="ECO:0000313" key="11">
    <source>
        <dbReference type="EMBL" id="TRY59411.1"/>
    </source>
</evidence>
<dbReference type="GO" id="GO:0005634">
    <property type="term" value="C:nucleus"/>
    <property type="evidence" value="ECO:0007669"/>
    <property type="project" value="UniProtKB-SubCell"/>
</dbReference>
<dbReference type="GO" id="GO:0005694">
    <property type="term" value="C:chromosome"/>
    <property type="evidence" value="ECO:0007669"/>
    <property type="project" value="UniProtKB-SubCell"/>
</dbReference>
<dbReference type="CDD" id="cd21978">
    <property type="entry name" value="HMG-box_HMGB_rpt1"/>
    <property type="match status" value="1"/>
</dbReference>
<dbReference type="PRINTS" id="PR00886">
    <property type="entry name" value="HIGHMOBLTY12"/>
</dbReference>
<evidence type="ECO:0000259" key="10">
    <source>
        <dbReference type="PROSITE" id="PS50118"/>
    </source>
</evidence>
<reference evidence="11 12" key="1">
    <citation type="journal article" date="2019" name="Sci. Data">
        <title>Hybrid genome assembly and annotation of Danionella translucida.</title>
        <authorList>
            <person name="Kadobianskyi M."/>
            <person name="Schulze L."/>
            <person name="Schuelke M."/>
            <person name="Judkewitz B."/>
        </authorList>
    </citation>
    <scope>NUCLEOTIDE SEQUENCE [LARGE SCALE GENOMIC DNA]</scope>
    <source>
        <strain evidence="11 12">Bolton</strain>
    </source>
</reference>
<dbReference type="Pfam" id="PF00505">
    <property type="entry name" value="HMG_box"/>
    <property type="match status" value="1"/>
</dbReference>
<evidence type="ECO:0000256" key="5">
    <source>
        <dbReference type="ARBA" id="ARBA00022737"/>
    </source>
</evidence>
<dbReference type="FunFam" id="1.10.30.10:FF:000018">
    <property type="entry name" value="High mobility group protein B2"/>
    <property type="match status" value="1"/>
</dbReference>
<dbReference type="STRING" id="623744.A0A553N1V1"/>
<dbReference type="InterPro" id="IPR050342">
    <property type="entry name" value="HMGB"/>
</dbReference>
<dbReference type="Proteomes" id="UP000316079">
    <property type="component" value="Unassembled WGS sequence"/>
</dbReference>
<evidence type="ECO:0000256" key="2">
    <source>
        <dbReference type="ARBA" id="ARBA00004286"/>
    </source>
</evidence>
<dbReference type="OrthoDB" id="1919336at2759"/>
<evidence type="ECO:0000256" key="3">
    <source>
        <dbReference type="ARBA" id="ARBA00008774"/>
    </source>
</evidence>
<organism evidence="11 12">
    <name type="scientific">Danionella cerebrum</name>
    <dbReference type="NCBI Taxonomy" id="2873325"/>
    <lineage>
        <taxon>Eukaryota</taxon>
        <taxon>Metazoa</taxon>
        <taxon>Chordata</taxon>
        <taxon>Craniata</taxon>
        <taxon>Vertebrata</taxon>
        <taxon>Euteleostomi</taxon>
        <taxon>Actinopterygii</taxon>
        <taxon>Neopterygii</taxon>
        <taxon>Teleostei</taxon>
        <taxon>Ostariophysi</taxon>
        <taxon>Cypriniformes</taxon>
        <taxon>Danionidae</taxon>
        <taxon>Danioninae</taxon>
        <taxon>Danionella</taxon>
    </lineage>
</organism>
<evidence type="ECO:0000256" key="1">
    <source>
        <dbReference type="ARBA" id="ARBA00004123"/>
    </source>
</evidence>
<protein>
    <recommendedName>
        <fullName evidence="10">HMG box domain-containing protein</fullName>
    </recommendedName>
</protein>
<dbReference type="FunFam" id="1.10.30.10:FF:000013">
    <property type="entry name" value="High mobility group protein B3"/>
    <property type="match status" value="1"/>
</dbReference>
<gene>
    <name evidence="11" type="ORF">DNTS_004315</name>
</gene>
<evidence type="ECO:0000313" key="12">
    <source>
        <dbReference type="Proteomes" id="UP000316079"/>
    </source>
</evidence>
<dbReference type="InterPro" id="IPR009071">
    <property type="entry name" value="HMG_box_dom"/>
</dbReference>
<dbReference type="AlphaFoldDB" id="A0A553N1V1"/>
<evidence type="ECO:0000256" key="8">
    <source>
        <dbReference type="PROSITE-ProRule" id="PRU00267"/>
    </source>
</evidence>
<proteinExistence type="inferred from homology"/>
<dbReference type="CDD" id="cd21979">
    <property type="entry name" value="HMG-box_HMGB_rpt2"/>
    <property type="match status" value="1"/>
</dbReference>
<feature type="region of interest" description="Disordered" evidence="9">
    <location>
        <begin position="248"/>
        <end position="290"/>
    </location>
</feature>
<keyword evidence="5" id="KW-0677">Repeat</keyword>
<dbReference type="GO" id="GO:0003677">
    <property type="term" value="F:DNA binding"/>
    <property type="evidence" value="ECO:0007669"/>
    <property type="project" value="UniProtKB-UniRule"/>
</dbReference>
<keyword evidence="4" id="KW-0158">Chromosome</keyword>
<dbReference type="PANTHER" id="PTHR48112">
    <property type="entry name" value="HIGH MOBILITY GROUP PROTEIN DSP1"/>
    <property type="match status" value="1"/>
</dbReference>
<feature type="domain" description="HMG box" evidence="10">
    <location>
        <begin position="97"/>
        <end position="167"/>
    </location>
</feature>
<dbReference type="InterPro" id="IPR036910">
    <property type="entry name" value="HMG_box_dom_sf"/>
</dbReference>
<name>A0A553N1V1_9TELE</name>
<dbReference type="PANTHER" id="PTHR48112:SF32">
    <property type="entry name" value="HIGH MOBILITY GROUP PROTEIN B3"/>
    <property type="match status" value="1"/>
</dbReference>
<evidence type="ECO:0000256" key="7">
    <source>
        <dbReference type="ARBA" id="ARBA00023242"/>
    </source>
</evidence>
<accession>A0A553N1V1</accession>